<sequence length="332" mass="35919">MFEVFGLSGTAESVYLAMLQNPEEDLDGLARTLSLDIGELRGALDDLARVSLVRASSDRQSLRAVSPEIGLSVLLARHEAEMARRQQAVEQCRAAVTEFLAEWSESRAKGPELGAERLEGIDTIRDRLKDLADRCEWEACSFMPGGAQSPEGLAASRVLDAEAIGRGVHLRTVYLDSVRNDQATLDYAGWLSGLGSEVRTVPALPIRMLIVDRKAAVVPIDPEGTAGVAMLISSPGVVAGLMALFNAIWKSASPLGVARRRDEEGLSAQERQVLILLADGYTDEVIARRLGVSVRTARRVASDLLTRLAARSRFQAGARAVLRGWIDSDDLT</sequence>
<dbReference type="CDD" id="cd06170">
    <property type="entry name" value="LuxR_C_like"/>
    <property type="match status" value="1"/>
</dbReference>
<dbReference type="RefSeq" id="WP_380762133.1">
    <property type="nucleotide sequence ID" value="NZ_JBHSRF010000097.1"/>
</dbReference>
<dbReference type="Pfam" id="PF00196">
    <property type="entry name" value="GerE"/>
    <property type="match status" value="1"/>
</dbReference>
<gene>
    <name evidence="2" type="ORF">ACFP1K_36395</name>
</gene>
<name>A0ABW1NTK8_9ACTN</name>
<organism evidence="2 3">
    <name type="scientific">Sphaerisporangium aureirubrum</name>
    <dbReference type="NCBI Taxonomy" id="1544736"/>
    <lineage>
        <taxon>Bacteria</taxon>
        <taxon>Bacillati</taxon>
        <taxon>Actinomycetota</taxon>
        <taxon>Actinomycetes</taxon>
        <taxon>Streptosporangiales</taxon>
        <taxon>Streptosporangiaceae</taxon>
        <taxon>Sphaerisporangium</taxon>
    </lineage>
</organism>
<dbReference type="EMBL" id="JBHSRF010000097">
    <property type="protein sequence ID" value="MFC6086698.1"/>
    <property type="molecule type" value="Genomic_DNA"/>
</dbReference>
<dbReference type="PROSITE" id="PS50043">
    <property type="entry name" value="HTH_LUXR_2"/>
    <property type="match status" value="1"/>
</dbReference>
<dbReference type="InterPro" id="IPR016032">
    <property type="entry name" value="Sig_transdc_resp-reg_C-effctor"/>
</dbReference>
<dbReference type="InterPro" id="IPR036388">
    <property type="entry name" value="WH-like_DNA-bd_sf"/>
</dbReference>
<keyword evidence="3" id="KW-1185">Reference proteome</keyword>
<dbReference type="SMART" id="SM00421">
    <property type="entry name" value="HTH_LUXR"/>
    <property type="match status" value="1"/>
</dbReference>
<dbReference type="Gene3D" id="1.10.10.10">
    <property type="entry name" value="Winged helix-like DNA-binding domain superfamily/Winged helix DNA-binding domain"/>
    <property type="match status" value="2"/>
</dbReference>
<evidence type="ECO:0000259" key="1">
    <source>
        <dbReference type="PROSITE" id="PS50043"/>
    </source>
</evidence>
<evidence type="ECO:0000313" key="2">
    <source>
        <dbReference type="EMBL" id="MFC6086698.1"/>
    </source>
</evidence>
<dbReference type="Proteomes" id="UP001596137">
    <property type="component" value="Unassembled WGS sequence"/>
</dbReference>
<evidence type="ECO:0000313" key="3">
    <source>
        <dbReference type="Proteomes" id="UP001596137"/>
    </source>
</evidence>
<proteinExistence type="predicted"/>
<protein>
    <submittedName>
        <fullName evidence="2">LuxR C-terminal-related transcriptional regulator</fullName>
    </submittedName>
</protein>
<dbReference type="PANTHER" id="PTHR34293:SF1">
    <property type="entry name" value="HTH-TYPE TRANSCRIPTIONAL REGULATOR TRMBL2"/>
    <property type="match status" value="1"/>
</dbReference>
<comment type="caution">
    <text evidence="2">The sequence shown here is derived from an EMBL/GenBank/DDBJ whole genome shotgun (WGS) entry which is preliminary data.</text>
</comment>
<dbReference type="InterPro" id="IPR051797">
    <property type="entry name" value="TrmB-like"/>
</dbReference>
<dbReference type="InterPro" id="IPR000792">
    <property type="entry name" value="Tscrpt_reg_LuxR_C"/>
</dbReference>
<dbReference type="SUPFAM" id="SSF46894">
    <property type="entry name" value="C-terminal effector domain of the bipartite response regulators"/>
    <property type="match status" value="1"/>
</dbReference>
<feature type="domain" description="HTH luxR-type" evidence="1">
    <location>
        <begin position="259"/>
        <end position="324"/>
    </location>
</feature>
<dbReference type="PANTHER" id="PTHR34293">
    <property type="entry name" value="HTH-TYPE TRANSCRIPTIONAL REGULATOR TRMBL2"/>
    <property type="match status" value="1"/>
</dbReference>
<dbReference type="PRINTS" id="PR00038">
    <property type="entry name" value="HTHLUXR"/>
</dbReference>
<accession>A0ABW1NTK8</accession>
<reference evidence="3" key="1">
    <citation type="journal article" date="2019" name="Int. J. Syst. Evol. Microbiol.">
        <title>The Global Catalogue of Microorganisms (GCM) 10K type strain sequencing project: providing services to taxonomists for standard genome sequencing and annotation.</title>
        <authorList>
            <consortium name="The Broad Institute Genomics Platform"/>
            <consortium name="The Broad Institute Genome Sequencing Center for Infectious Disease"/>
            <person name="Wu L."/>
            <person name="Ma J."/>
        </authorList>
    </citation>
    <scope>NUCLEOTIDE SEQUENCE [LARGE SCALE GENOMIC DNA]</scope>
    <source>
        <strain evidence="3">JCM 30346</strain>
    </source>
</reference>